<name>A0A7R8UCC3_HERIL</name>
<dbReference type="InterPro" id="IPR036691">
    <property type="entry name" value="Endo/exonu/phosph_ase_sf"/>
</dbReference>
<proteinExistence type="predicted"/>
<keyword evidence="4" id="KW-1185">Reference proteome</keyword>
<evidence type="ECO:0000259" key="1">
    <source>
        <dbReference type="Pfam" id="PF03372"/>
    </source>
</evidence>
<reference evidence="3 4" key="1">
    <citation type="submission" date="2020-11" db="EMBL/GenBank/DDBJ databases">
        <authorList>
            <person name="Wallbank WR R."/>
            <person name="Pardo Diaz C."/>
            <person name="Kozak K."/>
            <person name="Martin S."/>
            <person name="Jiggins C."/>
            <person name="Moest M."/>
            <person name="Warren A I."/>
            <person name="Generalovic N T."/>
            <person name="Byers J.R.P. K."/>
            <person name="Montejo-Kovacevich G."/>
            <person name="Yen C E."/>
        </authorList>
    </citation>
    <scope>NUCLEOTIDE SEQUENCE [LARGE SCALE GENOMIC DNA]</scope>
</reference>
<feature type="domain" description="Endonuclease/exonuclease/phosphatase" evidence="1">
    <location>
        <begin position="63"/>
        <end position="216"/>
    </location>
</feature>
<dbReference type="EMBL" id="LR899009">
    <property type="protein sequence ID" value="CAD7078178.1"/>
    <property type="molecule type" value="Genomic_DNA"/>
</dbReference>
<gene>
    <name evidence="3" type="ORF">HERILL_LOCUS1463</name>
</gene>
<evidence type="ECO:0000313" key="3">
    <source>
        <dbReference type="EMBL" id="CAD7078178.1"/>
    </source>
</evidence>
<organism evidence="3 4">
    <name type="scientific">Hermetia illucens</name>
    <name type="common">Black soldier fly</name>
    <dbReference type="NCBI Taxonomy" id="343691"/>
    <lineage>
        <taxon>Eukaryota</taxon>
        <taxon>Metazoa</taxon>
        <taxon>Ecdysozoa</taxon>
        <taxon>Arthropoda</taxon>
        <taxon>Hexapoda</taxon>
        <taxon>Insecta</taxon>
        <taxon>Pterygota</taxon>
        <taxon>Neoptera</taxon>
        <taxon>Endopterygota</taxon>
        <taxon>Diptera</taxon>
        <taxon>Brachycera</taxon>
        <taxon>Stratiomyomorpha</taxon>
        <taxon>Stratiomyidae</taxon>
        <taxon>Hermetiinae</taxon>
        <taxon>Hermetia</taxon>
    </lineage>
</organism>
<dbReference type="OrthoDB" id="7872928at2759"/>
<evidence type="ECO:0000313" key="4">
    <source>
        <dbReference type="Proteomes" id="UP000594454"/>
    </source>
</evidence>
<dbReference type="GO" id="GO:0003824">
    <property type="term" value="F:catalytic activity"/>
    <property type="evidence" value="ECO:0007669"/>
    <property type="project" value="InterPro"/>
</dbReference>
<accession>A0A7R8UCC3</accession>
<dbReference type="Proteomes" id="UP000594454">
    <property type="component" value="Chromosome 1"/>
</dbReference>
<dbReference type="Pfam" id="PF03372">
    <property type="entry name" value="Exo_endo_phos"/>
    <property type="match status" value="1"/>
</dbReference>
<feature type="domain" description="MADF" evidence="2">
    <location>
        <begin position="375"/>
        <end position="431"/>
    </location>
</feature>
<protein>
    <recommendedName>
        <fullName evidence="5">MADF domain-containing protein</fullName>
    </recommendedName>
</protein>
<dbReference type="InterPro" id="IPR006578">
    <property type="entry name" value="MADF-dom"/>
</dbReference>
<dbReference type="AlphaFoldDB" id="A0A7R8UCC3"/>
<dbReference type="Pfam" id="PF10545">
    <property type="entry name" value="MADF_DNA_bdg"/>
    <property type="match status" value="1"/>
</dbReference>
<dbReference type="InParanoid" id="A0A7R8UCC3"/>
<sequence>MYKCTGCLPMEATSCFRRTASEYFGFWSNRCTAMAYIKESAKPTKENSQKRHIIPHLKIYYQNVGGLRNKLPELTDNINKSNYDIITLTDTGLNGTFVLYKHLHGKQYNIFRRDQYADDSENIDGGVLIAIRDDISASLIDIPENPGDLDLIALNIRINNASIYLIVVNMACEISSSKYSNLAKVLNSISSSKHNEDEIIVIGDFNLWNVHWEPSEEGSHMNARVDCAQQYEMTLIDSINTLGLYQMNNVKNCENRIPDLLFATCLQSNIVLSHSYKSLVPEEQRPALKIDLFNITSLKNERSTPSAQSVPLITNNYIPEHQMVPERFTEKLNANHKVINFENMAGLEKTESPVIYQYIVERMEESDDDDIAIRLINEVSKRPVLYQNYQKIVEDEWKKVHEALGGRISIEHIRKKWKNIRDRHLKSKKESMRKYKFSWILSSTSTSILELGAITIHLRV</sequence>
<evidence type="ECO:0008006" key="5">
    <source>
        <dbReference type="Google" id="ProtNLM"/>
    </source>
</evidence>
<dbReference type="Gene3D" id="3.60.10.10">
    <property type="entry name" value="Endonuclease/exonuclease/phosphatase"/>
    <property type="match status" value="1"/>
</dbReference>
<dbReference type="SUPFAM" id="SSF56219">
    <property type="entry name" value="DNase I-like"/>
    <property type="match status" value="1"/>
</dbReference>
<dbReference type="InterPro" id="IPR005135">
    <property type="entry name" value="Endo/exonuclease/phosphatase"/>
</dbReference>
<evidence type="ECO:0000259" key="2">
    <source>
        <dbReference type="Pfam" id="PF10545"/>
    </source>
</evidence>